<dbReference type="EMBL" id="JAVVDO010000011">
    <property type="protein sequence ID" value="MDT8331176.1"/>
    <property type="molecule type" value="Genomic_DNA"/>
</dbReference>
<dbReference type="InterPro" id="IPR005064">
    <property type="entry name" value="BUG"/>
</dbReference>
<dbReference type="PROSITE" id="PS51318">
    <property type="entry name" value="TAT"/>
    <property type="match status" value="1"/>
</dbReference>
<dbReference type="InterPro" id="IPR042100">
    <property type="entry name" value="Bug_dom1"/>
</dbReference>
<organism evidence="3 5">
    <name type="scientific">Roseomonas gilardii</name>
    <dbReference type="NCBI Taxonomy" id="257708"/>
    <lineage>
        <taxon>Bacteria</taxon>
        <taxon>Pseudomonadati</taxon>
        <taxon>Pseudomonadota</taxon>
        <taxon>Alphaproteobacteria</taxon>
        <taxon>Acetobacterales</taxon>
        <taxon>Roseomonadaceae</taxon>
        <taxon>Roseomonas</taxon>
    </lineage>
</organism>
<dbReference type="PIRSF" id="PIRSF017082">
    <property type="entry name" value="YflP"/>
    <property type="match status" value="1"/>
</dbReference>
<dbReference type="SUPFAM" id="SSF53850">
    <property type="entry name" value="Periplasmic binding protein-like II"/>
    <property type="match status" value="1"/>
</dbReference>
<evidence type="ECO:0000313" key="4">
    <source>
        <dbReference type="EMBL" id="MDT8331176.1"/>
    </source>
</evidence>
<dbReference type="eggNOG" id="COG3181">
    <property type="taxonomic scope" value="Bacteria"/>
</dbReference>
<dbReference type="CDD" id="cd13578">
    <property type="entry name" value="PBP2_Bug27"/>
    <property type="match status" value="1"/>
</dbReference>
<feature type="signal peptide" evidence="2">
    <location>
        <begin position="1"/>
        <end position="31"/>
    </location>
</feature>
<dbReference type="Gene3D" id="3.40.190.150">
    <property type="entry name" value="Bordetella uptake gene, domain 1"/>
    <property type="match status" value="1"/>
</dbReference>
<reference evidence="4 6" key="2">
    <citation type="journal article" date="2019" name="Microb. Pathog.">
        <title>Comparison of VITEK 2, MALDI-TOF MS, 16S rRNA gene sequencing, and whole-genome sequencing for identification of Roseomonas mucosa.</title>
        <authorList>
            <person name="Rudolph W.W."/>
            <person name="Gunzer F."/>
            <person name="Trauth M."/>
            <person name="Bunk B."/>
            <person name="Bigge R."/>
            <person name="Schrottner P."/>
        </authorList>
    </citation>
    <scope>NUCLEOTIDE SEQUENCE [LARGE SCALE GENOMIC DNA]</scope>
    <source>
        <strain evidence="4 6">DSM 103800</strain>
    </source>
</reference>
<keyword evidence="2" id="KW-0732">Signal</keyword>
<dbReference type="Proteomes" id="UP000185494">
    <property type="component" value="Chromosome 1"/>
</dbReference>
<dbReference type="AlphaFoldDB" id="A0A1L7ACY1"/>
<gene>
    <name evidence="3" type="ORF">RGI145_05125</name>
    <name evidence="4" type="ORF">RQ831_08920</name>
</gene>
<feature type="chain" id="PRO_5013176897" evidence="2">
    <location>
        <begin position="32"/>
        <end position="335"/>
    </location>
</feature>
<name>A0A1L7ACY1_9PROT</name>
<sequence>MTARRTRRATLLAACGTLLGLAWGGAQPAQAQDKAVANYPDRPIRVIVPFGAGGTTDLVARLVGQTMSKRLGQPVVVENRAGAGGNIGSDVCAKSAPDGYTLCVGTISSHAINASIYPKMPFDSQKDFAPVALLATQPNILVVANNVPASNVTELVALMKAKPGSFDYGSSGVGTSIHLAGVLFLQMTGTDAVHVPYRSSGQIMTEMLGGSLPMSFDNFSSAWPHARDGRLRAIGVGSKERMKVAPDVPALAETLPGFESLSWHGLFAPAGTPPAIVEKLNKEALAAVRSPEVTARYEELGISPSGFTPAEFKEFVAAETKRWGDVARAANVKVE</sequence>
<dbReference type="PANTHER" id="PTHR42928:SF5">
    <property type="entry name" value="BLR1237 PROTEIN"/>
    <property type="match status" value="1"/>
</dbReference>
<dbReference type="EMBL" id="CP015583">
    <property type="protein sequence ID" value="APT56580.1"/>
    <property type="molecule type" value="Genomic_DNA"/>
</dbReference>
<dbReference type="Pfam" id="PF03401">
    <property type="entry name" value="TctC"/>
    <property type="match status" value="1"/>
</dbReference>
<dbReference type="Proteomes" id="UP001258945">
    <property type="component" value="Unassembled WGS sequence"/>
</dbReference>
<comment type="similarity">
    <text evidence="1">Belongs to the UPF0065 (bug) family.</text>
</comment>
<evidence type="ECO:0000313" key="5">
    <source>
        <dbReference type="Proteomes" id="UP000185494"/>
    </source>
</evidence>
<dbReference type="KEGG" id="rgi:RGI145_05125"/>
<dbReference type="RefSeq" id="WP_075797523.1">
    <property type="nucleotide sequence ID" value="NZ_CP015583.1"/>
</dbReference>
<reference evidence="3 5" key="1">
    <citation type="submission" date="2016-05" db="EMBL/GenBank/DDBJ databases">
        <title>Complete Genome and Methylome Analysis of Psychrotrophic Bacterial Isolates from Antarctic Lake Untersee.</title>
        <authorList>
            <person name="Fomenkov A."/>
            <person name="Akimov V.N."/>
            <person name="Vasilyeva L.V."/>
            <person name="Andersen D."/>
            <person name="Vincze T."/>
            <person name="Roberts R.J."/>
        </authorList>
    </citation>
    <scope>NUCLEOTIDE SEQUENCE [LARGE SCALE GENOMIC DNA]</scope>
    <source>
        <strain evidence="3 5">U14-5</strain>
    </source>
</reference>
<dbReference type="PANTHER" id="PTHR42928">
    <property type="entry name" value="TRICARBOXYLATE-BINDING PROTEIN"/>
    <property type="match status" value="1"/>
</dbReference>
<keyword evidence="6" id="KW-1185">Reference proteome</keyword>
<dbReference type="STRING" id="257708.RGI145_05125"/>
<proteinExistence type="inferred from homology"/>
<evidence type="ECO:0000256" key="2">
    <source>
        <dbReference type="SAM" id="SignalP"/>
    </source>
</evidence>
<evidence type="ECO:0000313" key="3">
    <source>
        <dbReference type="EMBL" id="APT56580.1"/>
    </source>
</evidence>
<evidence type="ECO:0000256" key="1">
    <source>
        <dbReference type="ARBA" id="ARBA00006987"/>
    </source>
</evidence>
<accession>A0A1L7ACY1</accession>
<reference evidence="4" key="3">
    <citation type="submission" date="2023-09" db="EMBL/GenBank/DDBJ databases">
        <authorList>
            <person name="Schober I."/>
            <person name="Bunk B."/>
        </authorList>
    </citation>
    <scope>NUCLEOTIDE SEQUENCE</scope>
    <source>
        <strain evidence="4">DSM 103800</strain>
    </source>
</reference>
<evidence type="ECO:0000313" key="6">
    <source>
        <dbReference type="Proteomes" id="UP001258945"/>
    </source>
</evidence>
<dbReference type="Gene3D" id="3.40.190.10">
    <property type="entry name" value="Periplasmic binding protein-like II"/>
    <property type="match status" value="1"/>
</dbReference>
<dbReference type="InterPro" id="IPR006311">
    <property type="entry name" value="TAT_signal"/>
</dbReference>
<protein>
    <submittedName>
        <fullName evidence="3">MFS transporter</fullName>
    </submittedName>
    <submittedName>
        <fullName evidence="4">Tripartite tricarboxylate transporter substrate binding protein</fullName>
    </submittedName>
</protein>